<evidence type="ECO:0008006" key="4">
    <source>
        <dbReference type="Google" id="ProtNLM"/>
    </source>
</evidence>
<evidence type="ECO:0000313" key="2">
    <source>
        <dbReference type="EMBL" id="KAB2569192.1"/>
    </source>
</evidence>
<dbReference type="Proteomes" id="UP000325902">
    <property type="component" value="Unassembled WGS sequence"/>
</dbReference>
<feature type="region of interest" description="Disordered" evidence="1">
    <location>
        <begin position="94"/>
        <end position="123"/>
    </location>
</feature>
<dbReference type="Pfam" id="PF11951">
    <property type="entry name" value="Fungal_trans_2"/>
    <property type="match status" value="1"/>
</dbReference>
<dbReference type="PANTHER" id="PTHR47657">
    <property type="entry name" value="STEROL REGULATORY ELEMENT-BINDING PROTEIN ECM22"/>
    <property type="match status" value="1"/>
</dbReference>
<feature type="region of interest" description="Disordered" evidence="1">
    <location>
        <begin position="221"/>
        <end position="245"/>
    </location>
</feature>
<evidence type="ECO:0000313" key="3">
    <source>
        <dbReference type="Proteomes" id="UP000325902"/>
    </source>
</evidence>
<name>A0A5N5CV54_9PEZI</name>
<proteinExistence type="predicted"/>
<protein>
    <recommendedName>
        <fullName evidence="4">Sterol uptake control protein 2</fullName>
    </recommendedName>
</protein>
<dbReference type="GO" id="GO:0000981">
    <property type="term" value="F:DNA-binding transcription factor activity, RNA polymerase II-specific"/>
    <property type="evidence" value="ECO:0007669"/>
    <property type="project" value="TreeGrafter"/>
</dbReference>
<feature type="compositionally biased region" description="Basic and acidic residues" evidence="1">
    <location>
        <begin position="229"/>
        <end position="241"/>
    </location>
</feature>
<feature type="compositionally biased region" description="Pro residues" evidence="1">
    <location>
        <begin position="98"/>
        <end position="107"/>
    </location>
</feature>
<comment type="caution">
    <text evidence="2">The sequence shown here is derived from an EMBL/GenBank/DDBJ whole genome shotgun (WGS) entry which is preliminary data.</text>
</comment>
<dbReference type="InterPro" id="IPR021858">
    <property type="entry name" value="Fun_TF"/>
</dbReference>
<dbReference type="InterPro" id="IPR052400">
    <property type="entry name" value="Zn2-C6_fungal_TF"/>
</dbReference>
<organism evidence="2 3">
    <name type="scientific">Lasiodiplodia theobromae</name>
    <dbReference type="NCBI Taxonomy" id="45133"/>
    <lineage>
        <taxon>Eukaryota</taxon>
        <taxon>Fungi</taxon>
        <taxon>Dikarya</taxon>
        <taxon>Ascomycota</taxon>
        <taxon>Pezizomycotina</taxon>
        <taxon>Dothideomycetes</taxon>
        <taxon>Dothideomycetes incertae sedis</taxon>
        <taxon>Botryosphaeriales</taxon>
        <taxon>Botryosphaeriaceae</taxon>
        <taxon>Lasiodiplodia</taxon>
    </lineage>
</organism>
<dbReference type="OrthoDB" id="416217at2759"/>
<reference evidence="2 3" key="1">
    <citation type="journal article" date="2019" name="Sci. Rep.">
        <title>A multi-omics analysis of the grapevine pathogen Lasiodiplodia theobromae reveals that temperature affects the expression of virulence- and pathogenicity-related genes.</title>
        <authorList>
            <person name="Felix C."/>
            <person name="Meneses R."/>
            <person name="Goncalves M.F.M."/>
            <person name="Tilleman L."/>
            <person name="Duarte A.S."/>
            <person name="Jorrin-Novo J.V."/>
            <person name="Van de Peer Y."/>
            <person name="Deforce D."/>
            <person name="Van Nieuwerburgh F."/>
            <person name="Esteves A.C."/>
            <person name="Alves A."/>
        </authorList>
    </citation>
    <scope>NUCLEOTIDE SEQUENCE [LARGE SCALE GENOMIC DNA]</scope>
    <source>
        <strain evidence="2 3">LA-SOL3</strain>
    </source>
</reference>
<evidence type="ECO:0000256" key="1">
    <source>
        <dbReference type="SAM" id="MobiDB-lite"/>
    </source>
</evidence>
<keyword evidence="3" id="KW-1185">Reference proteome</keyword>
<accession>A0A5N5CV54</accession>
<dbReference type="PANTHER" id="PTHR47657:SF13">
    <property type="entry name" value="ZN(2)-C6 FUNGAL-TYPE DOMAIN-CONTAINING PROTEIN-RELATED"/>
    <property type="match status" value="1"/>
</dbReference>
<dbReference type="AlphaFoldDB" id="A0A5N5CV54"/>
<gene>
    <name evidence="2" type="ORF">DBV05_g12134</name>
</gene>
<sequence>PSPGPPASNLDIPTLSLLHHWTLHTFATLSQDPDTQSCWRTNIPRIGFSFDFVLQGLLALSALHLAHLHPERHAQHAATSAWYWENALRGASAALASPQPPAQPQPQPHDDGGGGGGGGSNADDGSADRTCALYAFAVTSCFYTLARGPQRVGDMLVCVVASNDDDAGGGGATGGGAADWLILFRGVRSLVELAKEQVLDGPLAPLASLARRQLERSSKLGVTAATAGRKGEGDEGGKQEEGAGSAALRELRRCIDADEREEPNVRTYREMVDSLAFCFRVVEAEERRGAGAGALAANFQAFFWLYRISDDFVLCLQQRLPMAMVIYAHFVVLIKSMDWTWVIGSWPSHLMGQIYESLDEGWRGRLRWPMEQVGWQP</sequence>
<feature type="non-terminal residue" evidence="2">
    <location>
        <position position="1"/>
    </location>
</feature>
<dbReference type="EMBL" id="VCHE01000216">
    <property type="protein sequence ID" value="KAB2569192.1"/>
    <property type="molecule type" value="Genomic_DNA"/>
</dbReference>